<keyword evidence="3" id="KW-1185">Reference proteome</keyword>
<feature type="region of interest" description="Disordered" evidence="1">
    <location>
        <begin position="231"/>
        <end position="253"/>
    </location>
</feature>
<feature type="region of interest" description="Disordered" evidence="1">
    <location>
        <begin position="112"/>
        <end position="139"/>
    </location>
</feature>
<feature type="compositionally biased region" description="Polar residues" evidence="1">
    <location>
        <begin position="32"/>
        <end position="48"/>
    </location>
</feature>
<dbReference type="AlphaFoldDB" id="A0A9W6YQL7"/>
<evidence type="ECO:0000256" key="1">
    <source>
        <dbReference type="SAM" id="MobiDB-lite"/>
    </source>
</evidence>
<proteinExistence type="predicted"/>
<feature type="region of interest" description="Disordered" evidence="1">
    <location>
        <begin position="1"/>
        <end position="64"/>
    </location>
</feature>
<dbReference type="Proteomes" id="UP001165121">
    <property type="component" value="Unassembled WGS sequence"/>
</dbReference>
<gene>
    <name evidence="2" type="ORF">Pfra01_003016900</name>
</gene>
<evidence type="ECO:0000313" key="3">
    <source>
        <dbReference type="Proteomes" id="UP001165121"/>
    </source>
</evidence>
<reference evidence="2" key="1">
    <citation type="submission" date="2023-04" db="EMBL/GenBank/DDBJ databases">
        <title>Phytophthora fragariaefolia NBRC 109709.</title>
        <authorList>
            <person name="Ichikawa N."/>
            <person name="Sato H."/>
            <person name="Tonouchi N."/>
        </authorList>
    </citation>
    <scope>NUCLEOTIDE SEQUENCE</scope>
    <source>
        <strain evidence="2">NBRC 109709</strain>
    </source>
</reference>
<sequence>MSYPGGNGEFRLTPSGKAGTVLSGGHGKVPEGTTSAPDTAEARSTGNQDVEMESVGSPDQPITAWEYDPDDIDLGQPARATVATTTTTTSSQATNVPRIRVSAMSKLKVFSAKDGDDDRARSKLVPPAEPHYPQYVEGSPPELSRSILWTGRLVARQYYHARKRSDESPLEYLHRLNVAGLRTRLQIKDRPTDVWREHVEHFIETLDDCDLAGQLALLRVLDADTLEEVLRSRQRAKSRQSKTVYGSIKPRQKVQPREHEQFGLFRYPGTAVTPTTSQGAHQMEDYVGCTSLQGRSKIKPKINVSQIKPKSRINKIITSINTPDRRTKGRHLKDARIADLGGTTIVGAEGV</sequence>
<dbReference type="EMBL" id="BSXT01019016">
    <property type="protein sequence ID" value="GMG17470.1"/>
    <property type="molecule type" value="Genomic_DNA"/>
</dbReference>
<name>A0A9W6YQL7_9STRA</name>
<feature type="compositionally biased region" description="Basic and acidic residues" evidence="1">
    <location>
        <begin position="112"/>
        <end position="121"/>
    </location>
</feature>
<protein>
    <submittedName>
        <fullName evidence="2">Unnamed protein product</fullName>
    </submittedName>
</protein>
<organism evidence="2 3">
    <name type="scientific">Phytophthora fragariaefolia</name>
    <dbReference type="NCBI Taxonomy" id="1490495"/>
    <lineage>
        <taxon>Eukaryota</taxon>
        <taxon>Sar</taxon>
        <taxon>Stramenopiles</taxon>
        <taxon>Oomycota</taxon>
        <taxon>Peronosporomycetes</taxon>
        <taxon>Peronosporales</taxon>
        <taxon>Peronosporaceae</taxon>
        <taxon>Phytophthora</taxon>
    </lineage>
</organism>
<comment type="caution">
    <text evidence="2">The sequence shown here is derived from an EMBL/GenBank/DDBJ whole genome shotgun (WGS) entry which is preliminary data.</text>
</comment>
<evidence type="ECO:0000313" key="2">
    <source>
        <dbReference type="EMBL" id="GMG17470.1"/>
    </source>
</evidence>
<accession>A0A9W6YQL7</accession>